<keyword evidence="2" id="KW-1185">Reference proteome</keyword>
<organism evidence="1 2">
    <name type="scientific">Necator americanus</name>
    <name type="common">Human hookworm</name>
    <dbReference type="NCBI Taxonomy" id="51031"/>
    <lineage>
        <taxon>Eukaryota</taxon>
        <taxon>Metazoa</taxon>
        <taxon>Ecdysozoa</taxon>
        <taxon>Nematoda</taxon>
        <taxon>Chromadorea</taxon>
        <taxon>Rhabditida</taxon>
        <taxon>Rhabditina</taxon>
        <taxon>Rhabditomorpha</taxon>
        <taxon>Strongyloidea</taxon>
        <taxon>Ancylostomatidae</taxon>
        <taxon>Bunostominae</taxon>
        <taxon>Necator</taxon>
    </lineage>
</organism>
<gene>
    <name evidence="1" type="primary">Necator_chrIII.g10811</name>
    <name evidence="1" type="ORF">RB195_010046</name>
</gene>
<sequence>MEDHGAIASLRREPKPVPTEYIRRVTQDRLKISNVCCVASNLCSEPRKPTITIHAIHAGIWRISKNFATLGVFGHRRKRVVRRKRFELCSDIAAF</sequence>
<evidence type="ECO:0000313" key="2">
    <source>
        <dbReference type="Proteomes" id="UP001303046"/>
    </source>
</evidence>
<reference evidence="1 2" key="1">
    <citation type="submission" date="2023-08" db="EMBL/GenBank/DDBJ databases">
        <title>A Necator americanus chromosomal reference genome.</title>
        <authorList>
            <person name="Ilik V."/>
            <person name="Petrzelkova K.J."/>
            <person name="Pardy F."/>
            <person name="Fuh T."/>
            <person name="Niatou-Singa F.S."/>
            <person name="Gouil Q."/>
            <person name="Baker L."/>
            <person name="Ritchie M.E."/>
            <person name="Jex A.R."/>
            <person name="Gazzola D."/>
            <person name="Li H."/>
            <person name="Toshio Fujiwara R."/>
            <person name="Zhan B."/>
            <person name="Aroian R.V."/>
            <person name="Pafco B."/>
            <person name="Schwarz E.M."/>
        </authorList>
    </citation>
    <scope>NUCLEOTIDE SEQUENCE [LARGE SCALE GENOMIC DNA]</scope>
    <source>
        <strain evidence="1 2">Aroian</strain>
        <tissue evidence="1">Whole animal</tissue>
    </source>
</reference>
<evidence type="ECO:0000313" key="1">
    <source>
        <dbReference type="EMBL" id="KAK6742547.1"/>
    </source>
</evidence>
<protein>
    <submittedName>
        <fullName evidence="1">Uncharacterized protein</fullName>
    </submittedName>
</protein>
<comment type="caution">
    <text evidence="1">The sequence shown here is derived from an EMBL/GenBank/DDBJ whole genome shotgun (WGS) entry which is preliminary data.</text>
</comment>
<name>A0ABR1CW63_NECAM</name>
<accession>A0ABR1CW63</accession>
<proteinExistence type="predicted"/>
<dbReference type="EMBL" id="JAVFWL010000003">
    <property type="protein sequence ID" value="KAK6742547.1"/>
    <property type="molecule type" value="Genomic_DNA"/>
</dbReference>
<dbReference type="Proteomes" id="UP001303046">
    <property type="component" value="Unassembled WGS sequence"/>
</dbReference>